<protein>
    <recommendedName>
        <fullName evidence="1">Putative restriction endonuclease domain-containing protein</fullName>
    </recommendedName>
</protein>
<name>A0A250K2Q0_9BACT</name>
<dbReference type="Pfam" id="PF05685">
    <property type="entry name" value="Uma2"/>
    <property type="match status" value="1"/>
</dbReference>
<evidence type="ECO:0000313" key="2">
    <source>
        <dbReference type="EMBL" id="ATB50364.1"/>
    </source>
</evidence>
<dbReference type="AlphaFoldDB" id="A0A250K2Q0"/>
<dbReference type="PANTHER" id="PTHR34107">
    <property type="entry name" value="SLL0198 PROTEIN-RELATED"/>
    <property type="match status" value="1"/>
</dbReference>
<keyword evidence="3" id="KW-1185">Reference proteome</keyword>
<dbReference type="CDD" id="cd06260">
    <property type="entry name" value="DUF820-like"/>
    <property type="match status" value="1"/>
</dbReference>
<evidence type="ECO:0000313" key="3">
    <source>
        <dbReference type="Proteomes" id="UP000217343"/>
    </source>
</evidence>
<evidence type="ECO:0000259" key="1">
    <source>
        <dbReference type="Pfam" id="PF05685"/>
    </source>
</evidence>
<sequence length="219" mass="25072">MIRDLPHRWGLLVRVRRYPHTVGMGYGARKLDHPATLADLDALQEGVVGEIIDGTLYAHPRPMAGHSYLESRLIAELDGPFQRGRGGRDGWWLLTEPGIQVEGSPEFVPDLAGWRRERVPEFPTSRWTLAPDWACEILSPSTRAYDQRIKRPFYARIGIRHLWFIDLDARTLIVSELMNDRWVELGVHGDEDIIRAAPFEDFELKLGALWPPSQRGEDT</sequence>
<organism evidence="2 3">
    <name type="scientific">Corallococcus macrosporus DSM 14697</name>
    <dbReference type="NCBI Taxonomy" id="1189310"/>
    <lineage>
        <taxon>Bacteria</taxon>
        <taxon>Pseudomonadati</taxon>
        <taxon>Myxococcota</taxon>
        <taxon>Myxococcia</taxon>
        <taxon>Myxococcales</taxon>
        <taxon>Cystobacterineae</taxon>
        <taxon>Myxococcaceae</taxon>
        <taxon>Corallococcus</taxon>
    </lineage>
</organism>
<dbReference type="EMBL" id="CP022203">
    <property type="protein sequence ID" value="ATB50364.1"/>
    <property type="molecule type" value="Genomic_DNA"/>
</dbReference>
<proteinExistence type="predicted"/>
<gene>
    <name evidence="2" type="ORF">MYMAC_006019</name>
</gene>
<feature type="domain" description="Putative restriction endonuclease" evidence="1">
    <location>
        <begin position="45"/>
        <end position="205"/>
    </location>
</feature>
<dbReference type="InterPro" id="IPR011335">
    <property type="entry name" value="Restrct_endonuc-II-like"/>
</dbReference>
<reference evidence="2 3" key="1">
    <citation type="submission" date="2017-06" db="EMBL/GenBank/DDBJ databases">
        <title>Sequencing and comparative analysis of myxobacterial genomes.</title>
        <authorList>
            <person name="Rupp O."/>
            <person name="Goesmann A."/>
            <person name="Sogaard-Andersen L."/>
        </authorList>
    </citation>
    <scope>NUCLEOTIDE SEQUENCE [LARGE SCALE GENOMIC DNA]</scope>
    <source>
        <strain evidence="2 3">DSM 14697</strain>
    </source>
</reference>
<dbReference type="SUPFAM" id="SSF52980">
    <property type="entry name" value="Restriction endonuclease-like"/>
    <property type="match status" value="1"/>
</dbReference>
<accession>A0A250K2Q0</accession>
<dbReference type="Gene3D" id="3.90.1570.10">
    <property type="entry name" value="tt1808, chain A"/>
    <property type="match status" value="1"/>
</dbReference>
<dbReference type="Proteomes" id="UP000217343">
    <property type="component" value="Chromosome"/>
</dbReference>
<dbReference type="PANTHER" id="PTHR34107:SF8">
    <property type="entry name" value="UNIDENTIFIED OPEN READING FRAME"/>
    <property type="match status" value="1"/>
</dbReference>
<dbReference type="InterPro" id="IPR012296">
    <property type="entry name" value="Nuclease_put_TT1808"/>
</dbReference>
<dbReference type="InterPro" id="IPR008538">
    <property type="entry name" value="Uma2"/>
</dbReference>
<dbReference type="KEGG" id="mmas:MYMAC_006019"/>